<dbReference type="EMBL" id="JBHSLD010000009">
    <property type="protein sequence ID" value="MFC5381559.1"/>
    <property type="molecule type" value="Genomic_DNA"/>
</dbReference>
<proteinExistence type="predicted"/>
<reference evidence="4" key="1">
    <citation type="journal article" date="2019" name="Int. J. Syst. Evol. Microbiol.">
        <title>The Global Catalogue of Microorganisms (GCM) 10K type strain sequencing project: providing services to taxonomists for standard genome sequencing and annotation.</title>
        <authorList>
            <consortium name="The Broad Institute Genomics Platform"/>
            <consortium name="The Broad Institute Genome Sequencing Center for Infectious Disease"/>
            <person name="Wu L."/>
            <person name="Ma J."/>
        </authorList>
    </citation>
    <scope>NUCLEOTIDE SEQUENCE [LARGE SCALE GENOMIC DNA]</scope>
    <source>
        <strain evidence="4">CCUG 43114</strain>
    </source>
</reference>
<dbReference type="Pfam" id="PF00903">
    <property type="entry name" value="Glyoxalase"/>
    <property type="match status" value="1"/>
</dbReference>
<dbReference type="SUPFAM" id="SSF54593">
    <property type="entry name" value="Glyoxalase/Bleomycin resistance protein/Dihydroxybiphenyl dioxygenase"/>
    <property type="match status" value="1"/>
</dbReference>
<accession>A0ABW0GQM7</accession>
<keyword evidence="1" id="KW-0479">Metal-binding</keyword>
<evidence type="ECO:0000259" key="2">
    <source>
        <dbReference type="PROSITE" id="PS51819"/>
    </source>
</evidence>
<dbReference type="PANTHER" id="PTHR43048:SF3">
    <property type="entry name" value="METHYLMALONYL-COA EPIMERASE, MITOCHONDRIAL"/>
    <property type="match status" value="1"/>
</dbReference>
<dbReference type="InterPro" id="IPR004360">
    <property type="entry name" value="Glyas_Fos-R_dOase_dom"/>
</dbReference>
<dbReference type="PANTHER" id="PTHR43048">
    <property type="entry name" value="METHYLMALONYL-COA EPIMERASE"/>
    <property type="match status" value="1"/>
</dbReference>
<name>A0ABW0GQM7_9MICO</name>
<dbReference type="RefSeq" id="WP_340269470.1">
    <property type="nucleotide sequence ID" value="NZ_JBBEOG010000004.1"/>
</dbReference>
<dbReference type="InterPro" id="IPR051785">
    <property type="entry name" value="MMCE/EMCE_epimerase"/>
</dbReference>
<keyword evidence="4" id="KW-1185">Reference proteome</keyword>
<dbReference type="InterPro" id="IPR029068">
    <property type="entry name" value="Glyas_Bleomycin-R_OHBP_Dase"/>
</dbReference>
<comment type="caution">
    <text evidence="3">The sequence shown here is derived from an EMBL/GenBank/DDBJ whole genome shotgun (WGS) entry which is preliminary data.</text>
</comment>
<gene>
    <name evidence="3" type="ORF">ACFPJ6_12215</name>
</gene>
<protein>
    <submittedName>
        <fullName evidence="3">VOC family protein</fullName>
    </submittedName>
</protein>
<evidence type="ECO:0000313" key="3">
    <source>
        <dbReference type="EMBL" id="MFC5381559.1"/>
    </source>
</evidence>
<evidence type="ECO:0000313" key="4">
    <source>
        <dbReference type="Proteomes" id="UP001596122"/>
    </source>
</evidence>
<dbReference type="PROSITE" id="PS51819">
    <property type="entry name" value="VOC"/>
    <property type="match status" value="1"/>
</dbReference>
<organism evidence="3 4">
    <name type="scientific">Aquipuribacter nitratireducens</name>
    <dbReference type="NCBI Taxonomy" id="650104"/>
    <lineage>
        <taxon>Bacteria</taxon>
        <taxon>Bacillati</taxon>
        <taxon>Actinomycetota</taxon>
        <taxon>Actinomycetes</taxon>
        <taxon>Micrococcales</taxon>
        <taxon>Intrasporangiaceae</taxon>
        <taxon>Aquipuribacter</taxon>
    </lineage>
</organism>
<sequence>MAAIGTLHHVGITVKDLEASLAWYSDVLGVEPEWIAEGSGEELGRAVGVPDARLRFAMLRLGNAVVELLCYDNGRDETFTRSNADVGSAHVCIDVPDIRAAYEDLQAKGVQFLAPPLDITDGPLAGCAFAYFRDPDGVTLEIFQHETGAAA</sequence>
<evidence type="ECO:0000256" key="1">
    <source>
        <dbReference type="ARBA" id="ARBA00022723"/>
    </source>
</evidence>
<dbReference type="InterPro" id="IPR037523">
    <property type="entry name" value="VOC_core"/>
</dbReference>
<feature type="domain" description="VOC" evidence="2">
    <location>
        <begin position="6"/>
        <end position="145"/>
    </location>
</feature>
<dbReference type="Proteomes" id="UP001596122">
    <property type="component" value="Unassembled WGS sequence"/>
</dbReference>
<dbReference type="Gene3D" id="3.10.180.10">
    <property type="entry name" value="2,3-Dihydroxybiphenyl 1,2-Dioxygenase, domain 1"/>
    <property type="match status" value="1"/>
</dbReference>